<dbReference type="GO" id="GO:0046872">
    <property type="term" value="F:metal ion binding"/>
    <property type="evidence" value="ECO:0007669"/>
    <property type="project" value="UniProtKB-KW"/>
</dbReference>
<dbReference type="AlphaFoldDB" id="A0A077MGD8"/>
<evidence type="ECO:0000256" key="3">
    <source>
        <dbReference type="SAM" id="Phobius"/>
    </source>
</evidence>
<proteinExistence type="predicted"/>
<feature type="compositionally biased region" description="Low complexity" evidence="2">
    <location>
        <begin position="247"/>
        <end position="257"/>
    </location>
</feature>
<dbReference type="PANTHER" id="PTHR46594:SF4">
    <property type="entry name" value="P-TYPE CATION-TRANSPORTING ATPASE"/>
    <property type="match status" value="1"/>
</dbReference>
<dbReference type="STRING" id="1193518.BN13_800024"/>
<feature type="domain" description="TRASH" evidence="4">
    <location>
        <begin position="19"/>
        <end position="56"/>
    </location>
</feature>
<dbReference type="InterPro" id="IPR045800">
    <property type="entry name" value="HMBD"/>
</dbReference>
<feature type="compositionally biased region" description="Polar residues" evidence="2">
    <location>
        <begin position="8"/>
        <end position="17"/>
    </location>
</feature>
<dbReference type="GO" id="GO:0016491">
    <property type="term" value="F:oxidoreductase activity"/>
    <property type="evidence" value="ECO:0007669"/>
    <property type="project" value="InterPro"/>
</dbReference>
<keyword evidence="3" id="KW-0812">Transmembrane</keyword>
<dbReference type="SMART" id="SM00746">
    <property type="entry name" value="TRASH"/>
    <property type="match status" value="1"/>
</dbReference>
<dbReference type="InterPro" id="IPR007029">
    <property type="entry name" value="YHS_dom"/>
</dbReference>
<keyword evidence="3" id="KW-1133">Transmembrane helix</keyword>
<keyword evidence="6" id="KW-1185">Reference proteome</keyword>
<name>A0A077MGD8_9MICO</name>
<gene>
    <name evidence="5" type="ORF">BN13_800024</name>
</gene>
<evidence type="ECO:0000256" key="2">
    <source>
        <dbReference type="SAM" id="MobiDB-lite"/>
    </source>
</evidence>
<reference evidence="5 6" key="1">
    <citation type="journal article" date="2013" name="ISME J.">
        <title>A metabolic model for members of the genus Tetrasphaera involved in enhanced biological phosphorus removal.</title>
        <authorList>
            <person name="Kristiansen R."/>
            <person name="Nguyen H.T.T."/>
            <person name="Saunders A.M."/>
            <person name="Nielsen J.L."/>
            <person name="Wimmer R."/>
            <person name="Le V.Q."/>
            <person name="McIlroy S.J."/>
            <person name="Petrovski S."/>
            <person name="Seviour R.J."/>
            <person name="Calteau A."/>
            <person name="Nielsen K.L."/>
            <person name="Nielsen P.H."/>
        </authorList>
    </citation>
    <scope>NUCLEOTIDE SEQUENCE [LARGE SCALE GENOMIC DNA]</scope>
    <source>
        <strain evidence="5 6">Ben 74</strain>
    </source>
</reference>
<feature type="compositionally biased region" description="Basic residues" evidence="2">
    <location>
        <begin position="233"/>
        <end position="246"/>
    </location>
</feature>
<evidence type="ECO:0000313" key="5">
    <source>
        <dbReference type="EMBL" id="CCI54723.1"/>
    </source>
</evidence>
<keyword evidence="1" id="KW-0479">Metal-binding</keyword>
<dbReference type="InterPro" id="IPR009078">
    <property type="entry name" value="Ferritin-like_SF"/>
</dbReference>
<dbReference type="EMBL" id="CAJC01000195">
    <property type="protein sequence ID" value="CCI54723.1"/>
    <property type="molecule type" value="Genomic_DNA"/>
</dbReference>
<dbReference type="InterPro" id="IPR012348">
    <property type="entry name" value="RNR-like"/>
</dbReference>
<dbReference type="Pfam" id="PF19335">
    <property type="entry name" value="HMBD"/>
    <property type="match status" value="1"/>
</dbReference>
<dbReference type="InterPro" id="IPR011017">
    <property type="entry name" value="TRASH_dom"/>
</dbReference>
<dbReference type="Pfam" id="PF04945">
    <property type="entry name" value="YHS"/>
    <property type="match status" value="1"/>
</dbReference>
<dbReference type="PANTHER" id="PTHR46594">
    <property type="entry name" value="P-TYPE CATION-TRANSPORTING ATPASE"/>
    <property type="match status" value="1"/>
</dbReference>
<feature type="transmembrane region" description="Helical" evidence="3">
    <location>
        <begin position="129"/>
        <end position="149"/>
    </location>
</feature>
<dbReference type="SUPFAM" id="SSF47240">
    <property type="entry name" value="Ferritin-like"/>
    <property type="match status" value="1"/>
</dbReference>
<feature type="compositionally biased region" description="Basic residues" evidence="2">
    <location>
        <begin position="304"/>
        <end position="325"/>
    </location>
</feature>
<evidence type="ECO:0000259" key="4">
    <source>
        <dbReference type="SMART" id="SM00746"/>
    </source>
</evidence>
<dbReference type="Gene3D" id="1.10.620.20">
    <property type="entry name" value="Ribonucleotide Reductase, subunit A"/>
    <property type="match status" value="1"/>
</dbReference>
<protein>
    <recommendedName>
        <fullName evidence="4">TRASH domain-containing protein</fullName>
    </recommendedName>
</protein>
<feature type="region of interest" description="Disordered" evidence="2">
    <location>
        <begin position="233"/>
        <end position="325"/>
    </location>
</feature>
<comment type="caution">
    <text evidence="5">The sequence shown here is derived from an EMBL/GenBank/DDBJ whole genome shotgun (WGS) entry which is preliminary data.</text>
</comment>
<organism evidence="5 6">
    <name type="scientific">Nostocoides jenkinsii Ben 74</name>
    <dbReference type="NCBI Taxonomy" id="1193518"/>
    <lineage>
        <taxon>Bacteria</taxon>
        <taxon>Bacillati</taxon>
        <taxon>Actinomycetota</taxon>
        <taxon>Actinomycetes</taxon>
        <taxon>Micrococcales</taxon>
        <taxon>Intrasporangiaceae</taxon>
        <taxon>Nostocoides</taxon>
    </lineage>
</organism>
<feature type="transmembrane region" description="Helical" evidence="3">
    <location>
        <begin position="161"/>
        <end position="181"/>
    </location>
</feature>
<feature type="region of interest" description="Disordered" evidence="2">
    <location>
        <begin position="1"/>
        <end position="21"/>
    </location>
</feature>
<feature type="transmembrane region" description="Helical" evidence="3">
    <location>
        <begin position="193"/>
        <end position="216"/>
    </location>
</feature>
<feature type="region of interest" description="Disordered" evidence="2">
    <location>
        <begin position="59"/>
        <end position="82"/>
    </location>
</feature>
<dbReference type="Proteomes" id="UP000035720">
    <property type="component" value="Unassembled WGS sequence"/>
</dbReference>
<evidence type="ECO:0000256" key="1">
    <source>
        <dbReference type="ARBA" id="ARBA00022723"/>
    </source>
</evidence>
<keyword evidence="3" id="KW-0472">Membrane</keyword>
<evidence type="ECO:0000313" key="6">
    <source>
        <dbReference type="Proteomes" id="UP000035720"/>
    </source>
</evidence>
<sequence>MSTHEHAPSSSQPNSAVTDPVCGMTVDPVTALSVENDGRQVHFCSERCRDRFVADPAKFTPGDVGAESHQARETPGVQSTASEWTCPMHPEIRRPGPGPCPICGMALEPVDVAAEAGPSHELTDMTRRFWAGVALTIPIVILEMGRHFIPWLHDLIPGPAAIWAQLVLATPVVLWGGWPFFVRGWASVRSLNLNMFTLIAMGTGVAWLFSLVAPLAPRDLPEFLPRRRRHRRRLLRSRGRHHHTRPARTSPRTARPGADLRRHQGTPRPQPQDRTPTGRRRDRERGPPRGRPHRRPSPSPPRRSGPRRRHRRGRTLRRRRVLGHR</sequence>
<accession>A0A077MGD8</accession>